<dbReference type="PANTHER" id="PTHR43155:SF2">
    <property type="entry name" value="CYCLIC DI-GMP PHOSPHODIESTERASE PA4108"/>
    <property type="match status" value="1"/>
</dbReference>
<dbReference type="eggNOG" id="COG3437">
    <property type="taxonomic scope" value="Bacteria"/>
</dbReference>
<proteinExistence type="predicted"/>
<dbReference type="PROSITE" id="PS50887">
    <property type="entry name" value="GGDEF"/>
    <property type="match status" value="1"/>
</dbReference>
<dbReference type="InterPro" id="IPR003607">
    <property type="entry name" value="HD/PDEase_dom"/>
</dbReference>
<dbReference type="SUPFAM" id="SSF55073">
    <property type="entry name" value="Nucleotide cyclase"/>
    <property type="match status" value="1"/>
</dbReference>
<dbReference type="eggNOG" id="COG2203">
    <property type="taxonomic scope" value="Bacteria"/>
</dbReference>
<accession>A5D4U0</accession>
<dbReference type="Pfam" id="PF01590">
    <property type="entry name" value="GAF"/>
    <property type="match status" value="1"/>
</dbReference>
<dbReference type="SMART" id="SM00267">
    <property type="entry name" value="GGDEF"/>
    <property type="match status" value="1"/>
</dbReference>
<dbReference type="Gene3D" id="3.30.70.270">
    <property type="match status" value="1"/>
</dbReference>
<dbReference type="Pfam" id="PF00990">
    <property type="entry name" value="GGDEF"/>
    <property type="match status" value="1"/>
</dbReference>
<dbReference type="eggNOG" id="COG2199">
    <property type="taxonomic scope" value="Bacteria"/>
</dbReference>
<dbReference type="PANTHER" id="PTHR43155">
    <property type="entry name" value="CYCLIC DI-GMP PHOSPHODIESTERASE PA4108-RELATED"/>
    <property type="match status" value="1"/>
</dbReference>
<dbReference type="SUPFAM" id="SSF109604">
    <property type="entry name" value="HD-domain/PDEase-like"/>
    <property type="match status" value="1"/>
</dbReference>
<dbReference type="NCBIfam" id="TIGR00254">
    <property type="entry name" value="GGDEF"/>
    <property type="match status" value="1"/>
</dbReference>
<dbReference type="EMBL" id="AP009389">
    <property type="protein sequence ID" value="BAF58727.1"/>
    <property type="molecule type" value="Genomic_DNA"/>
</dbReference>
<dbReference type="SMART" id="SM00471">
    <property type="entry name" value="HDc"/>
    <property type="match status" value="1"/>
</dbReference>
<evidence type="ECO:0008006" key="5">
    <source>
        <dbReference type="Google" id="ProtNLM"/>
    </source>
</evidence>
<dbReference type="Pfam" id="PF13487">
    <property type="entry name" value="HD_5"/>
    <property type="match status" value="1"/>
</dbReference>
<dbReference type="Proteomes" id="UP000006556">
    <property type="component" value="Chromosome"/>
</dbReference>
<dbReference type="AlphaFoldDB" id="A5D4U0"/>
<organism evidence="3 4">
    <name type="scientific">Pelotomaculum thermopropionicum (strain DSM 13744 / JCM 10971 / SI)</name>
    <dbReference type="NCBI Taxonomy" id="370438"/>
    <lineage>
        <taxon>Bacteria</taxon>
        <taxon>Bacillati</taxon>
        <taxon>Bacillota</taxon>
        <taxon>Clostridia</taxon>
        <taxon>Eubacteriales</taxon>
        <taxon>Desulfotomaculaceae</taxon>
        <taxon>Pelotomaculum</taxon>
    </lineage>
</organism>
<dbReference type="HOGENOM" id="CLU_000445_92_5_9"/>
<dbReference type="SUPFAM" id="SSF55781">
    <property type="entry name" value="GAF domain-like"/>
    <property type="match status" value="1"/>
</dbReference>
<sequence>MSCAETDFYKSIIWQAPFGYAYHKLLVGAAGEPEDYVFLEVNPAFEEMTGLKSESVIGKRVTQVLPGIRSGGFDWVAFYGRVAQAGEKQDFVQYAEDLKRWYRVVTFSPKKGFFVTLVQEITELKKRLEHEKLISSISQMALQVRKREEFLSGALRVLGEGTGVSRTYLFEMDPKKGTMSNTFEWTAPGITPQKENLQEIPQDEFSWWVDRLKSRETINYKDIEDIPDEKTKEILRPQEIKSLLVLPVFLEEDLYGFVGFDECLNYREWSESDVNCLQITARIISDFILLKKFEEQITYLSYHDQLTGLYNRRFMEEEIRRLDTARQLPVSIIMGDINGLKLTNDVFGHKVGDYLLKKAARFIRKSCRREDVVARWGGDEFVILLPKTGLKVAEEVVKRIENRCALDREAPIRVSIALGYAAKNSAGEDIWRVLKEAEEWMYRKKLLHGKSYRNAVISSLKAALYEKSMETEEHAERLMEIGLKVAKSLGLPAKQLDEMELLSVLHDIGKVAIRENILLKPGPLTEEEWAEMKKHPEIGYRIAQSAPELASVAEYILCHHERWDGKGYPRGIKGEDIPLLSRILAVADAFDAMTHDRPYQRAMSREEAIAEIKRNAGTQFDPEVVRAFIEVFC</sequence>
<dbReference type="PROSITE" id="PS51832">
    <property type="entry name" value="HD_GYP"/>
    <property type="match status" value="1"/>
</dbReference>
<evidence type="ECO:0000259" key="2">
    <source>
        <dbReference type="PROSITE" id="PS51832"/>
    </source>
</evidence>
<dbReference type="KEGG" id="pth:PTH_0546"/>
<dbReference type="InterPro" id="IPR043128">
    <property type="entry name" value="Rev_trsase/Diguanyl_cyclase"/>
</dbReference>
<feature type="domain" description="GGDEF" evidence="1">
    <location>
        <begin position="328"/>
        <end position="458"/>
    </location>
</feature>
<name>A5D4U0_PELTS</name>
<dbReference type="InterPro" id="IPR037522">
    <property type="entry name" value="HD_GYP_dom"/>
</dbReference>
<dbReference type="Gene3D" id="3.30.450.40">
    <property type="match status" value="1"/>
</dbReference>
<dbReference type="Gene3D" id="3.30.450.20">
    <property type="entry name" value="PAS domain"/>
    <property type="match status" value="1"/>
</dbReference>
<dbReference type="CDD" id="cd00077">
    <property type="entry name" value="HDc"/>
    <property type="match status" value="1"/>
</dbReference>
<evidence type="ECO:0000313" key="4">
    <source>
        <dbReference type="Proteomes" id="UP000006556"/>
    </source>
</evidence>
<dbReference type="InterPro" id="IPR000014">
    <property type="entry name" value="PAS"/>
</dbReference>
<dbReference type="InterPro" id="IPR003018">
    <property type="entry name" value="GAF"/>
</dbReference>
<dbReference type="InterPro" id="IPR029787">
    <property type="entry name" value="Nucleotide_cyclase"/>
</dbReference>
<dbReference type="NCBIfam" id="TIGR00229">
    <property type="entry name" value="sensory_box"/>
    <property type="match status" value="1"/>
</dbReference>
<reference evidence="4" key="1">
    <citation type="journal article" date="2008" name="Genome Res.">
        <title>The genome of Pelotomaculum thermopropionicum reveals niche-associated evolution in anaerobic microbiota.</title>
        <authorList>
            <person name="Kosaka T."/>
            <person name="Kato S."/>
            <person name="Shimoyama T."/>
            <person name="Ishii S."/>
            <person name="Abe T."/>
            <person name="Watanabe K."/>
        </authorList>
    </citation>
    <scope>NUCLEOTIDE SEQUENCE [LARGE SCALE GENOMIC DNA]</scope>
    <source>
        <strain evidence="4">DSM 13744 / JCM 10971 / SI</strain>
    </source>
</reference>
<dbReference type="CDD" id="cd01949">
    <property type="entry name" value="GGDEF"/>
    <property type="match status" value="1"/>
</dbReference>
<dbReference type="SMART" id="SM00065">
    <property type="entry name" value="GAF"/>
    <property type="match status" value="1"/>
</dbReference>
<dbReference type="STRING" id="370438.PTH_0546"/>
<dbReference type="InterPro" id="IPR029016">
    <property type="entry name" value="GAF-like_dom_sf"/>
</dbReference>
<dbReference type="SUPFAM" id="SSF55785">
    <property type="entry name" value="PYP-like sensor domain (PAS domain)"/>
    <property type="match status" value="1"/>
</dbReference>
<dbReference type="Gene3D" id="1.10.3210.10">
    <property type="entry name" value="Hypothetical protein af1432"/>
    <property type="match status" value="1"/>
</dbReference>
<keyword evidence="4" id="KW-1185">Reference proteome</keyword>
<evidence type="ECO:0000313" key="3">
    <source>
        <dbReference type="EMBL" id="BAF58727.1"/>
    </source>
</evidence>
<protein>
    <recommendedName>
        <fullName evidence="5">Diguanylate cyclase</fullName>
    </recommendedName>
</protein>
<evidence type="ECO:0000259" key="1">
    <source>
        <dbReference type="PROSITE" id="PS50887"/>
    </source>
</evidence>
<dbReference type="InterPro" id="IPR035965">
    <property type="entry name" value="PAS-like_dom_sf"/>
</dbReference>
<gene>
    <name evidence="3" type="ordered locus">PTH_0546</name>
</gene>
<dbReference type="InterPro" id="IPR000160">
    <property type="entry name" value="GGDEF_dom"/>
</dbReference>
<feature type="domain" description="HD-GYP" evidence="2">
    <location>
        <begin position="449"/>
        <end position="633"/>
    </location>
</feature>